<keyword evidence="5" id="KW-1185">Reference proteome</keyword>
<keyword evidence="3" id="KW-0812">Transmembrane</keyword>
<evidence type="ECO:0000256" key="2">
    <source>
        <dbReference type="SAM" id="MobiDB-lite"/>
    </source>
</evidence>
<evidence type="ECO:0000313" key="4">
    <source>
        <dbReference type="EMBL" id="GKT32677.1"/>
    </source>
</evidence>
<accession>A0ABQ5KJI6</accession>
<sequence>MKQVDKDKKREVLLIPTDIDGHVNCINHISNTPIQVFKNCINSCDDYKLAILKLKTGKIVLTNFAKDSKRVKITTADGPFLQSEPISCITVKRHKNIILNYIQMKEYILVTPINPPDSRFRPLKFKYSSSGVMIDAYLNEADICIIGYDKTLFLEVSSDGKLQEFCQALNCDFFPPKLEFRPECLQKRIVAALPCDTNLTRALLGSFSDISPNVYGITSDSPYIFVYQQVQAVRYICYIPVEDMSNSTFFLSSFLDSILLSIVYPSRVDIFRCDLSEGRHSLICSYIVPKGYIFTASSLFSFPSLSSSTTPRPTLYSLLLALSPREEEASLSHHSLFHVPLNFSCPTAPPPPLLRYIRRFDQFSIMEKEGVLSILAVCFKDKAKIDVTTIFIDAKKANSDRVSWEIQEESARRQRASSFSSKLKIEQQDSISESKKEKESFFSPSSDSHSARAQTLTESPLELVEKIKEKEAKPKLIQSIESRCVQTPSTNPQTHPSVVLKGQGVNDPYTTVALKSQNNPKPAISPSLLSQITKDANNSSKKARKEDSVLQKMQDLAHWTPLKRQLKQEELKKQWKLEEKRKQKEAFFEEKRKEKAAEKKRLAKEKRKKHLETLEAQKNLREERRRRDEQRRKDEQLKKEKEDEKMFESQLLSESCLDFGMTSLPAFSQEHSQTAHPHQSLSSAVISDDSVTLPRAFFSSFSETISSSLQSIVEPVSNSLASLATILMTELGSRCELVGKDVCDTLEAASSSRKKKIGDKNDMEQLKYLQSNIATQMESFHRFIKSTFDDKKAIECEISESIQYSTKCQEKLKKIYDSTNSILDGIYEGIQISELKQKEFRAEATAALAPLVSCIRGIKELQFISCEPDKSEKSATIGHIKDELDELSRFYSKLVSDLQTKLKEARTCVFASRKQIAKIVRELLDQRKALKFATEEKDSLRKELMEAGIKCGKLQNENEALKRYIREMQMRGQMYPPDDSTIHDHRKRVLSFADGTEYFVVFFLIIFYHSTIFNGSYLRIKKDTVLGCAKKHQPYLLIPFALTTIGAIGEKAWEFIEHVRRNGTDFMVPGRTREERSRRWASTLLCGLGRGLCIREATCVSSYSWNLIQKKEPKSKGSHLSF</sequence>
<keyword evidence="3" id="KW-0472">Membrane</keyword>
<dbReference type="Proteomes" id="UP001057375">
    <property type="component" value="Unassembled WGS sequence"/>
</dbReference>
<feature type="compositionally biased region" description="Polar residues" evidence="2">
    <location>
        <begin position="527"/>
        <end position="540"/>
    </location>
</feature>
<feature type="compositionally biased region" description="Basic and acidic residues" evidence="2">
    <location>
        <begin position="611"/>
        <end position="644"/>
    </location>
</feature>
<name>A0ABQ5KJI6_9EUKA</name>
<feature type="compositionally biased region" description="Polar residues" evidence="2">
    <location>
        <begin position="484"/>
        <end position="496"/>
    </location>
</feature>
<feature type="coiled-coil region" evidence="1">
    <location>
        <begin position="923"/>
        <end position="971"/>
    </location>
</feature>
<feature type="region of interest" description="Disordered" evidence="2">
    <location>
        <begin position="484"/>
        <end position="550"/>
    </location>
</feature>
<proteinExistence type="predicted"/>
<feature type="region of interest" description="Disordered" evidence="2">
    <location>
        <begin position="417"/>
        <end position="457"/>
    </location>
</feature>
<feature type="compositionally biased region" description="Basic residues" evidence="2">
    <location>
        <begin position="601"/>
        <end position="610"/>
    </location>
</feature>
<feature type="compositionally biased region" description="Basic and acidic residues" evidence="2">
    <location>
        <begin position="423"/>
        <end position="440"/>
    </location>
</feature>
<evidence type="ECO:0000313" key="5">
    <source>
        <dbReference type="Proteomes" id="UP001057375"/>
    </source>
</evidence>
<evidence type="ECO:0000256" key="1">
    <source>
        <dbReference type="SAM" id="Coils"/>
    </source>
</evidence>
<feature type="transmembrane region" description="Helical" evidence="3">
    <location>
        <begin position="998"/>
        <end position="1017"/>
    </location>
</feature>
<evidence type="ECO:0000256" key="3">
    <source>
        <dbReference type="SAM" id="Phobius"/>
    </source>
</evidence>
<dbReference type="EMBL" id="BQXS01010031">
    <property type="protein sequence ID" value="GKT32677.1"/>
    <property type="molecule type" value="Genomic_DNA"/>
</dbReference>
<reference evidence="4" key="1">
    <citation type="submission" date="2022-03" db="EMBL/GenBank/DDBJ databases">
        <title>Draft genome sequence of Aduncisulcus paluster, a free-living microaerophilic Fornicata.</title>
        <authorList>
            <person name="Yuyama I."/>
            <person name="Kume K."/>
            <person name="Tamura T."/>
            <person name="Inagaki Y."/>
            <person name="Hashimoto T."/>
        </authorList>
    </citation>
    <scope>NUCLEOTIDE SEQUENCE</scope>
    <source>
        <strain evidence="4">NY0171</strain>
    </source>
</reference>
<keyword evidence="1" id="KW-0175">Coiled coil</keyword>
<organism evidence="4 5">
    <name type="scientific">Aduncisulcus paluster</name>
    <dbReference type="NCBI Taxonomy" id="2918883"/>
    <lineage>
        <taxon>Eukaryota</taxon>
        <taxon>Metamonada</taxon>
        <taxon>Carpediemonas-like organisms</taxon>
        <taxon>Aduncisulcus</taxon>
    </lineage>
</organism>
<keyword evidence="3" id="KW-1133">Transmembrane helix</keyword>
<feature type="region of interest" description="Disordered" evidence="2">
    <location>
        <begin position="599"/>
        <end position="644"/>
    </location>
</feature>
<comment type="caution">
    <text evidence="4">The sequence shown here is derived from an EMBL/GenBank/DDBJ whole genome shotgun (WGS) entry which is preliminary data.</text>
</comment>
<gene>
    <name evidence="4" type="ORF">ADUPG1_006769</name>
</gene>
<protein>
    <submittedName>
        <fullName evidence="4">Uncharacterized protein</fullName>
    </submittedName>
</protein>